<dbReference type="EMBL" id="AMFJ01021637">
    <property type="protein sequence ID" value="EKD66310.1"/>
    <property type="molecule type" value="Genomic_DNA"/>
</dbReference>
<evidence type="ECO:0000313" key="1">
    <source>
        <dbReference type="EMBL" id="EKD66310.1"/>
    </source>
</evidence>
<name>K2AE30_9BACT</name>
<comment type="caution">
    <text evidence="1">The sequence shown here is derived from an EMBL/GenBank/DDBJ whole genome shotgun (WGS) entry which is preliminary data.</text>
</comment>
<gene>
    <name evidence="1" type="ORF">ACD_49C00051G0009</name>
</gene>
<organism evidence="1">
    <name type="scientific">uncultured bacterium</name>
    <name type="common">gcode 4</name>
    <dbReference type="NCBI Taxonomy" id="1234023"/>
    <lineage>
        <taxon>Bacteria</taxon>
        <taxon>environmental samples</taxon>
    </lineage>
</organism>
<reference evidence="1" key="1">
    <citation type="journal article" date="2012" name="Science">
        <title>Fermentation, hydrogen, and sulfur metabolism in multiple uncultivated bacterial phyla.</title>
        <authorList>
            <person name="Wrighton K.C."/>
            <person name="Thomas B.C."/>
            <person name="Sharon I."/>
            <person name="Miller C.S."/>
            <person name="Castelle C.J."/>
            <person name="VerBerkmoes N.C."/>
            <person name="Wilkins M.J."/>
            <person name="Hettich R.L."/>
            <person name="Lipton M.S."/>
            <person name="Williams K.H."/>
            <person name="Long P.E."/>
            <person name="Banfield J.F."/>
        </authorList>
    </citation>
    <scope>NUCLEOTIDE SEQUENCE [LARGE SCALE GENOMIC DNA]</scope>
</reference>
<protein>
    <submittedName>
        <fullName evidence="1">Uncharacterized protein</fullName>
    </submittedName>
</protein>
<dbReference type="AlphaFoldDB" id="K2AE30"/>
<accession>K2AE30</accession>
<proteinExistence type="predicted"/>
<sequence length="894" mass="105797">MRKIIYFVLVGLFSLSLIFLTLYTKEDKILNEKQVKDFLSEDEVLYKISKDWDKYGFNEVKPAEVSGWHFFQKLSPIDGIYYFSKEKDALKISEGSGSKATITLWEGIFIFSLNDIFHNYEINSDFLKIKQAQKWLFVVNNIKGDYKVYSYNAIIDTFLLNEKNKEITSFQLFPSLLFVYNPEYNEQVKNADLLRISTIDKIYYFDAKNENKRLLISGDIEKESKELFKIFNSDLEKKFKMYKNLSTSIIWGAKRPNINWASLAENYPFLFLNDTKKDIILKNDLSQNALDFVSSTNSKDDNFYSKNKANIKNSLDEMKQNEATYNDWIKILKNYYYLSYYSTIFQNNDNILIKDKNNFPKLLNEILNLWQADNYVTLSDIYLAYSFYWLSFSSLNSYIDLYLWNLINSKSIPKDKFWWFSFFLREYLISNIDSSSNSLNILKYMFDLSEKYYANFKWTPDQKINLLSNTFYNYRKIISKLNIIVVESFFIKKDKWYVLKDEFWWENSVQLPAGILDNLEFIYKVWVSNLTSKKDFYYKALWTAASSNIIEYYSSLSKSYDSLKFKIDIFKDYNSYILRLNLNKENKDLKWLDYSNSDNQLSVSAIRDYMSQFNQVDIGSLNVLNNSSLNKDWYYNISIIISQFQFNFKLNPNWNTVYDLVYKDSNWNTIDKFKKLPVPLDEKEEAMADLYSSAETPTDKDKYDFKNIFYNLYVNPDSNSNIADSWNPIAQTQTDDTPVAIKLFIQRELIGKDFKYISNFLPIKFSNIKVTIEWWNYIINLLNVDKSFNSLNNSFSALINSNYDIKTHSFTNMTLKIKDENGVGDNISYKFDALDISIVPSNIEVRSLSNKLKDLWFYLDTISSNYTSWAQILKIDLNLKKVFIDSQSFSVNFN</sequence>